<name>A0A3A8ACF2_9HYPH</name>
<protein>
    <submittedName>
        <fullName evidence="3">Transcriptional regulator</fullName>
    </submittedName>
</protein>
<accession>A0A3A8ACF2</accession>
<keyword evidence="4" id="KW-1185">Reference proteome</keyword>
<dbReference type="Proteomes" id="UP000246132">
    <property type="component" value="Unassembled WGS sequence"/>
</dbReference>
<dbReference type="GO" id="GO:0003677">
    <property type="term" value="F:DNA binding"/>
    <property type="evidence" value="ECO:0007669"/>
    <property type="project" value="InterPro"/>
</dbReference>
<dbReference type="GO" id="GO:0008270">
    <property type="term" value="F:zinc ion binding"/>
    <property type="evidence" value="ECO:0007669"/>
    <property type="project" value="InterPro"/>
</dbReference>
<sequence length="145" mass="15886">MDNDQRPHTDSNLLVELTAEVVSAYVGNNPVSASDLPSLISQVHSALGKTGDGGESGPAEKPVPAVNPKRSVTRDYIVCLEDGKKFKSLKRHLMSHYGLTPEEYREKWGLAPDYPMVAPAYAEQRSRLAREMGLGRKPGAKVKKK</sequence>
<dbReference type="Gene3D" id="1.10.10.1550">
    <property type="entry name" value="ROS/MUCR transcriptional regulator protein"/>
    <property type="match status" value="1"/>
</dbReference>
<dbReference type="Pfam" id="PF05443">
    <property type="entry name" value="ROS_MUCR"/>
    <property type="match status" value="1"/>
</dbReference>
<evidence type="ECO:0000313" key="4">
    <source>
        <dbReference type="Proteomes" id="UP000246132"/>
    </source>
</evidence>
<evidence type="ECO:0000256" key="1">
    <source>
        <dbReference type="ARBA" id="ARBA00007031"/>
    </source>
</evidence>
<proteinExistence type="inferred from homology"/>
<dbReference type="RefSeq" id="WP_109767317.1">
    <property type="nucleotide sequence ID" value="NZ_QFWV02000006.1"/>
</dbReference>
<reference evidence="3 4" key="1">
    <citation type="journal article" date="2018" name="Int. J. Syst. Bacteriol.">
        <title>Oceaniradius stylonemae gen. nov., sp. nov., isolated from a red alga, Stylonema cornu-cervi.</title>
        <authorList>
            <person name="Jeong S."/>
        </authorList>
    </citation>
    <scope>NUCLEOTIDE SEQUENCE [LARGE SCALE GENOMIC DNA]</scope>
    <source>
        <strain evidence="3 4">StC1</strain>
    </source>
</reference>
<evidence type="ECO:0000256" key="2">
    <source>
        <dbReference type="SAM" id="MobiDB-lite"/>
    </source>
</evidence>
<organism evidence="3 4">
    <name type="scientific">Oceaniradius stylonematis</name>
    <dbReference type="NCBI Taxonomy" id="2184161"/>
    <lineage>
        <taxon>Bacteria</taxon>
        <taxon>Pseudomonadati</taxon>
        <taxon>Pseudomonadota</taxon>
        <taxon>Alphaproteobacteria</taxon>
        <taxon>Hyphomicrobiales</taxon>
        <taxon>Ahrensiaceae</taxon>
        <taxon>Oceaniradius</taxon>
    </lineage>
</organism>
<dbReference type="OrthoDB" id="9809693at2"/>
<feature type="region of interest" description="Disordered" evidence="2">
    <location>
        <begin position="44"/>
        <end position="68"/>
    </location>
</feature>
<comment type="similarity">
    <text evidence="1">Belongs to the ros/MucR family.</text>
</comment>
<dbReference type="AlphaFoldDB" id="A0A3A8ACF2"/>
<comment type="caution">
    <text evidence="3">The sequence shown here is derived from an EMBL/GenBank/DDBJ whole genome shotgun (WGS) entry which is preliminary data.</text>
</comment>
<dbReference type="EMBL" id="QFWV02000006">
    <property type="protein sequence ID" value="RKF06669.1"/>
    <property type="molecule type" value="Genomic_DNA"/>
</dbReference>
<gene>
    <name evidence="3" type="ORF">DEM25_010485</name>
</gene>
<evidence type="ECO:0000313" key="3">
    <source>
        <dbReference type="EMBL" id="RKF06669.1"/>
    </source>
</evidence>
<dbReference type="InterPro" id="IPR008807">
    <property type="entry name" value="ROS_MUCR"/>
</dbReference>
<dbReference type="InterPro" id="IPR041920">
    <property type="entry name" value="ROS/MUCR_sf"/>
</dbReference>
<dbReference type="GO" id="GO:0006355">
    <property type="term" value="P:regulation of DNA-templated transcription"/>
    <property type="evidence" value="ECO:0007669"/>
    <property type="project" value="InterPro"/>
</dbReference>